<dbReference type="FunFam" id="2.60.60.20:FF:000022">
    <property type="entry name" value="Uncharacterized protein"/>
    <property type="match status" value="1"/>
</dbReference>
<feature type="domain" description="C-type lectin" evidence="9">
    <location>
        <begin position="478"/>
        <end position="592"/>
    </location>
</feature>
<feature type="transmembrane region" description="Helical" evidence="8">
    <location>
        <begin position="1389"/>
        <end position="1411"/>
    </location>
</feature>
<dbReference type="Gene3D" id="3.90.215.10">
    <property type="entry name" value="Gamma Fibrinogen, chain A, domain 1"/>
    <property type="match status" value="1"/>
</dbReference>
<dbReference type="GO" id="GO:0005509">
    <property type="term" value="F:calcium ion binding"/>
    <property type="evidence" value="ECO:0007669"/>
    <property type="project" value="InterPro"/>
</dbReference>
<dbReference type="Pfam" id="PF00059">
    <property type="entry name" value="Lectin_C"/>
    <property type="match status" value="1"/>
</dbReference>
<evidence type="ECO:0000256" key="4">
    <source>
        <dbReference type="ARBA" id="ARBA00022989"/>
    </source>
</evidence>
<dbReference type="PROSITE" id="PS00615">
    <property type="entry name" value="C_TYPE_LECTIN_1"/>
    <property type="match status" value="1"/>
</dbReference>
<feature type="transmembrane region" description="Helical" evidence="8">
    <location>
        <begin position="1248"/>
        <end position="1266"/>
    </location>
</feature>
<evidence type="ECO:0000313" key="13">
    <source>
        <dbReference type="Proteomes" id="UP000838412"/>
    </source>
</evidence>
<organism evidence="12 13">
    <name type="scientific">Branchiostoma lanceolatum</name>
    <name type="common">Common lancelet</name>
    <name type="synonym">Amphioxus lanceolatum</name>
    <dbReference type="NCBI Taxonomy" id="7740"/>
    <lineage>
        <taxon>Eukaryota</taxon>
        <taxon>Metazoa</taxon>
        <taxon>Chordata</taxon>
        <taxon>Cephalochordata</taxon>
        <taxon>Leptocardii</taxon>
        <taxon>Amphioxiformes</taxon>
        <taxon>Branchiostomatidae</taxon>
        <taxon>Branchiostoma</taxon>
    </lineage>
</organism>
<dbReference type="Pfam" id="PF01477">
    <property type="entry name" value="PLAT"/>
    <property type="match status" value="1"/>
</dbReference>
<dbReference type="Proteomes" id="UP000838412">
    <property type="component" value="Chromosome 1"/>
</dbReference>
<dbReference type="InterPro" id="IPR001881">
    <property type="entry name" value="EGF-like_Ca-bd_dom"/>
</dbReference>
<dbReference type="InterPro" id="IPR001304">
    <property type="entry name" value="C-type_lectin-like"/>
</dbReference>
<dbReference type="InterPro" id="IPR001024">
    <property type="entry name" value="PLAT/LH2_dom"/>
</dbReference>
<evidence type="ECO:0000256" key="8">
    <source>
        <dbReference type="SAM" id="Phobius"/>
    </source>
</evidence>
<keyword evidence="5 8" id="KW-0472">Membrane</keyword>
<feature type="transmembrane region" description="Helical" evidence="8">
    <location>
        <begin position="1286"/>
        <end position="1307"/>
    </location>
</feature>
<dbReference type="InterPro" id="IPR016187">
    <property type="entry name" value="CTDL_fold"/>
</dbReference>
<evidence type="ECO:0000256" key="2">
    <source>
        <dbReference type="ARBA" id="ARBA00022475"/>
    </source>
</evidence>
<dbReference type="InterPro" id="IPR002181">
    <property type="entry name" value="Fibrinogen_a/b/g_C_dom"/>
</dbReference>
<dbReference type="CDD" id="cd00037">
    <property type="entry name" value="CLECT"/>
    <property type="match status" value="1"/>
</dbReference>
<reference evidence="12" key="1">
    <citation type="submission" date="2022-01" db="EMBL/GenBank/DDBJ databases">
        <authorList>
            <person name="Braso-Vives M."/>
        </authorList>
    </citation>
    <scope>NUCLEOTIDE SEQUENCE</scope>
</reference>
<dbReference type="InterPro" id="IPR039477">
    <property type="entry name" value="ILEI/PANDER_dom"/>
</dbReference>
<dbReference type="CDD" id="cd00087">
    <property type="entry name" value="FReD"/>
    <property type="match status" value="1"/>
</dbReference>
<evidence type="ECO:0000256" key="3">
    <source>
        <dbReference type="ARBA" id="ARBA00022692"/>
    </source>
</evidence>
<dbReference type="PANTHER" id="PTHR10877">
    <property type="entry name" value="POLYCYSTIN FAMILY MEMBER"/>
    <property type="match status" value="1"/>
</dbReference>
<dbReference type="PROSITE" id="PS50095">
    <property type="entry name" value="PLAT"/>
    <property type="match status" value="1"/>
</dbReference>
<dbReference type="PROSITE" id="PS51406">
    <property type="entry name" value="FIBRINOGEN_C_2"/>
    <property type="match status" value="1"/>
</dbReference>
<dbReference type="InterPro" id="IPR036056">
    <property type="entry name" value="Fibrinogen-like_C"/>
</dbReference>
<gene>
    <name evidence="12" type="primary">PKD1L3</name>
    <name evidence="12" type="ORF">BLAG_LOCUS1484</name>
</gene>
<evidence type="ECO:0000259" key="10">
    <source>
        <dbReference type="PROSITE" id="PS50095"/>
    </source>
</evidence>
<dbReference type="EMBL" id="OV696686">
    <property type="protein sequence ID" value="CAH1232290.1"/>
    <property type="molecule type" value="Genomic_DNA"/>
</dbReference>
<dbReference type="InterPro" id="IPR036392">
    <property type="entry name" value="PLAT/LH2_dom_sf"/>
</dbReference>
<evidence type="ECO:0000313" key="12">
    <source>
        <dbReference type="EMBL" id="CAH1232290.1"/>
    </source>
</evidence>
<dbReference type="OrthoDB" id="444119at2759"/>
<dbReference type="SUPFAM" id="SSF56496">
    <property type="entry name" value="Fibrinogen C-terminal domain-like"/>
    <property type="match status" value="1"/>
</dbReference>
<dbReference type="Pfam" id="PF01825">
    <property type="entry name" value="GPS"/>
    <property type="match status" value="1"/>
</dbReference>
<protein>
    <submittedName>
        <fullName evidence="12">PKD1L3 protein</fullName>
    </submittedName>
</protein>
<dbReference type="Gene3D" id="2.60.220.50">
    <property type="match status" value="1"/>
</dbReference>
<accession>A0A8J9VA79</accession>
<evidence type="ECO:0000256" key="1">
    <source>
        <dbReference type="ARBA" id="ARBA00004236"/>
    </source>
</evidence>
<keyword evidence="6" id="KW-1015">Disulfide bond</keyword>
<dbReference type="GO" id="GO:0005886">
    <property type="term" value="C:plasma membrane"/>
    <property type="evidence" value="ECO:0007669"/>
    <property type="project" value="UniProtKB-SubCell"/>
</dbReference>
<dbReference type="Gene3D" id="2.60.60.20">
    <property type="entry name" value="PLAT/LH2 domain"/>
    <property type="match status" value="1"/>
</dbReference>
<dbReference type="PROSITE" id="PS50041">
    <property type="entry name" value="C_TYPE_LECTIN_2"/>
    <property type="match status" value="1"/>
</dbReference>
<feature type="transmembrane region" description="Helical" evidence="8">
    <location>
        <begin position="1040"/>
        <end position="1059"/>
    </location>
</feature>
<comment type="subcellular location">
    <subcellularLocation>
        <location evidence="1">Cell membrane</location>
    </subcellularLocation>
</comment>
<dbReference type="SMART" id="SM00186">
    <property type="entry name" value="FBG"/>
    <property type="match status" value="1"/>
</dbReference>
<dbReference type="Pfam" id="PF15711">
    <property type="entry name" value="ILEI"/>
    <property type="match status" value="1"/>
</dbReference>
<proteinExistence type="predicted"/>
<dbReference type="InterPro" id="IPR014716">
    <property type="entry name" value="Fibrinogen_a/b/g_C_1"/>
</dbReference>
<dbReference type="PROSITE" id="PS01186">
    <property type="entry name" value="EGF_2"/>
    <property type="match status" value="1"/>
</dbReference>
<feature type="domain" description="Fibrinogen C-terminal" evidence="11">
    <location>
        <begin position="130"/>
        <end position="367"/>
    </location>
</feature>
<dbReference type="PANTHER" id="PTHR10877:SF194">
    <property type="entry name" value="LOCATION OF VULVA DEFECTIVE 1"/>
    <property type="match status" value="1"/>
</dbReference>
<feature type="domain" description="PLAT" evidence="10">
    <location>
        <begin position="1084"/>
        <end position="1202"/>
    </location>
</feature>
<feature type="transmembrane region" description="Helical" evidence="8">
    <location>
        <begin position="1346"/>
        <end position="1369"/>
    </location>
</feature>
<dbReference type="InterPro" id="IPR046338">
    <property type="entry name" value="GAIN_dom_sf"/>
</dbReference>
<evidence type="ECO:0000256" key="6">
    <source>
        <dbReference type="ARBA" id="ARBA00023157"/>
    </source>
</evidence>
<evidence type="ECO:0000256" key="7">
    <source>
        <dbReference type="PROSITE-ProRule" id="PRU00152"/>
    </source>
</evidence>
<dbReference type="SMART" id="SM00179">
    <property type="entry name" value="EGF_CA"/>
    <property type="match status" value="1"/>
</dbReference>
<dbReference type="InterPro" id="IPR051223">
    <property type="entry name" value="Polycystin"/>
</dbReference>
<name>A0A8J9VA79_BRALA</name>
<dbReference type="Gene3D" id="2.10.25.10">
    <property type="entry name" value="Laminin"/>
    <property type="match status" value="1"/>
</dbReference>
<dbReference type="PROSITE" id="PS52031">
    <property type="entry name" value="GG_LECTIN"/>
    <property type="match status" value="1"/>
</dbReference>
<dbReference type="InterPro" id="IPR016186">
    <property type="entry name" value="C-type_lectin-like/link_sf"/>
</dbReference>
<dbReference type="Gene3D" id="3.10.100.10">
    <property type="entry name" value="Mannose-Binding Protein A, subunit A"/>
    <property type="match status" value="1"/>
</dbReference>
<sequence>MDVWYNGYHEGGVFYLGQTRGRGYCEVREFSVAVESSGSGDPGFDPSTSTFITVGQNTTNYAGAARSGLHIFIINEHTGDVLDVRRFDTSLGSERQSAVSFLHGINEGRVIALAAHDTVGNLPNLTSYGSTTSPASTDSWAMITQKGSRPAWFMEDTRAAGLGPTQVQANIPAGGWTVVMNRFDGSVDFASQLWDQYEQGFGDPAGEYWLGLATLHEITTQKDHYMRLELEDFNGTSVWAEWSFFQVGPASDNYRLRVSGYSGTAGDGLTGDELFYRYIAHLMPFSTADRNNDPTPNNCAQRWGGGWWYTVGCGRAYLTGSYLTECSDQANPGYSYTACRRLGVNWTYFRGSDISLKKALIMVRPTDVAWPAISRRHVPGTCGLSTLPDGGPGECVASSSAPCCSDTNVCGMTDAHCACPGCLDYREVIDVNECTDDIALCGQGCANHLITGFHCYCLTGYTMKPDNRTCEGPGPTSSLGSFYLPITTGEAPWDVAQSDCRFHGGNVVSFSSLAEYTMVTNILGDGAVTWWIGLNDMATEGTWLWLNGTWSGEPFPWQPSEPDGGTTENCAAVSGDGWEDLPCNMNNSFVCKMTPGLSRPSELIHSSDLISFVVGLSTGQNYTSDQVHPAVVSALRVLRRVDMDATSDVGKESWAGALESLSLILSLAVPSDNSTDKNTSLVLATRLLDFADGLLMVEAQPRHCPDQLVTMAVHCHEAAKYLGDTLSNIVHDTSMDRVEISSTSITITSLILDKNYTEKPITVDGGHVVFPVALLDMITDPPGFLYSIQEARDNNITVRNWTVAQITFYKENPFCWNFTDNNVVQTAVLDVMVKRMPGNHLLSFTSVPDDIELGLSQRVTALSLSPVSQDDIRQSGDMVYHVINGTNSSQPQALAITVIPTVPGTNLTLYLRYDDFPTRDVYNMTTFVVGSGSDFSFLLPNLNESSVLYLGVYRDRSITQGGTGHNVSVRGLSCNFWSERSHVWREEGCHVSPSSTTTKTVCLCNHLIEDRTDFAASFFTLPNTIDFSTVFSADLGQNPGVFATVLAFLALFLIGAFFARRADKLDAMKAAVFPLPNNKPYDRLQYLLKVYTGHHVGSGTDSKVAFLLTGSLDDTDVRALGNEKDVLTTGECRTFLMTTFYDLGHLQTLHIWHDNSGKGNRDSWYLEKVVVHDLNNDLSYTFLCDDWLAVDRSDGLVYRTIPSASETELMSFGHLFISQTKRNFTDGHLWLSTVSKGISRNFTRVQRLGCCMSILFCTMIANAMWYQSEDRVESPSALTIGPISFTLHQLFVSVMSSLTVLPVNVAIVQIFRKTGNKPDGEQVFAEDLEEKSSKSRGGGEKMLPHWMVYVGWVLVFVSCLVSAFFTILYSLQWGPEKANDWLKSFFMSFFMSTLIIEPIKVVLLAAALSMLCKKLVTAVETTDSSKTVPPVSEEHEGTFYKA</sequence>
<dbReference type="SMART" id="SM00303">
    <property type="entry name" value="GPS"/>
    <property type="match status" value="1"/>
</dbReference>
<dbReference type="Pfam" id="PF00147">
    <property type="entry name" value="Fibrinogen_C"/>
    <property type="match status" value="1"/>
</dbReference>
<dbReference type="SMART" id="SM00034">
    <property type="entry name" value="CLECT"/>
    <property type="match status" value="1"/>
</dbReference>
<dbReference type="SMART" id="SM00308">
    <property type="entry name" value="LH2"/>
    <property type="match status" value="1"/>
</dbReference>
<comment type="caution">
    <text evidence="7">Lacks conserved residue(s) required for the propagation of feature annotation.</text>
</comment>
<dbReference type="SUPFAM" id="SSF49723">
    <property type="entry name" value="Lipase/lipooxygenase domain (PLAT/LH2 domain)"/>
    <property type="match status" value="1"/>
</dbReference>
<dbReference type="InterPro" id="IPR018378">
    <property type="entry name" value="C-type_lectin_CS"/>
</dbReference>
<dbReference type="InterPro" id="IPR000203">
    <property type="entry name" value="GPS"/>
</dbReference>
<dbReference type="GO" id="GO:0005262">
    <property type="term" value="F:calcium channel activity"/>
    <property type="evidence" value="ECO:0007669"/>
    <property type="project" value="TreeGrafter"/>
</dbReference>
<evidence type="ECO:0000256" key="5">
    <source>
        <dbReference type="ARBA" id="ARBA00023136"/>
    </source>
</evidence>
<evidence type="ECO:0000259" key="9">
    <source>
        <dbReference type="PROSITE" id="PS50041"/>
    </source>
</evidence>
<dbReference type="CDD" id="cd00054">
    <property type="entry name" value="EGF_CA"/>
    <property type="match status" value="1"/>
</dbReference>
<dbReference type="SUPFAM" id="SSF56436">
    <property type="entry name" value="C-type lectin-like"/>
    <property type="match status" value="1"/>
</dbReference>
<keyword evidence="3 8" id="KW-0812">Transmembrane</keyword>
<keyword evidence="13" id="KW-1185">Reference proteome</keyword>
<evidence type="ECO:0000259" key="11">
    <source>
        <dbReference type="PROSITE" id="PS51406"/>
    </source>
</evidence>
<dbReference type="InterPro" id="IPR000742">
    <property type="entry name" value="EGF"/>
</dbReference>
<keyword evidence="4 8" id="KW-1133">Transmembrane helix</keyword>
<dbReference type="GO" id="GO:0050982">
    <property type="term" value="P:detection of mechanical stimulus"/>
    <property type="evidence" value="ECO:0007669"/>
    <property type="project" value="TreeGrafter"/>
</dbReference>
<keyword evidence="2" id="KW-1003">Cell membrane</keyword>